<dbReference type="InterPro" id="IPR009769">
    <property type="entry name" value="EDR2_C"/>
</dbReference>
<evidence type="ECO:0000259" key="2">
    <source>
        <dbReference type="PROSITE" id="PS50848"/>
    </source>
</evidence>
<dbReference type="PANTHER" id="PTHR12136:SF41">
    <property type="entry name" value="PLECKSTRIN HOMOLOGY (PH) AND LIPID-BINDING START DOMAINS-CONTAINING PROTEIN"/>
    <property type="match status" value="1"/>
</dbReference>
<dbReference type="GO" id="GO:0008289">
    <property type="term" value="F:lipid binding"/>
    <property type="evidence" value="ECO:0007669"/>
    <property type="project" value="InterPro"/>
</dbReference>
<dbReference type="SUPFAM" id="SSF55961">
    <property type="entry name" value="Bet v1-like"/>
    <property type="match status" value="1"/>
</dbReference>
<organism evidence="3 4">
    <name type="scientific">Cymbomonas tetramitiformis</name>
    <dbReference type="NCBI Taxonomy" id="36881"/>
    <lineage>
        <taxon>Eukaryota</taxon>
        <taxon>Viridiplantae</taxon>
        <taxon>Chlorophyta</taxon>
        <taxon>Pyramimonadophyceae</taxon>
        <taxon>Pyramimonadales</taxon>
        <taxon>Pyramimonadaceae</taxon>
        <taxon>Cymbomonas</taxon>
    </lineage>
</organism>
<name>A0AAE0GA83_9CHLO</name>
<accession>A0AAE0GA83</accession>
<dbReference type="EMBL" id="LGRX02008277">
    <property type="protein sequence ID" value="KAK3273756.1"/>
    <property type="molecule type" value="Genomic_DNA"/>
</dbReference>
<feature type="compositionally biased region" description="Polar residues" evidence="1">
    <location>
        <begin position="405"/>
        <end position="421"/>
    </location>
</feature>
<dbReference type="InterPro" id="IPR002913">
    <property type="entry name" value="START_lipid-bd_dom"/>
</dbReference>
<dbReference type="PANTHER" id="PTHR12136">
    <property type="entry name" value="ENHANCED DISEASE RESISTANCE-RELATED"/>
    <property type="match status" value="1"/>
</dbReference>
<dbReference type="PROSITE" id="PS50848">
    <property type="entry name" value="START"/>
    <property type="match status" value="1"/>
</dbReference>
<feature type="compositionally biased region" description="Low complexity" evidence="1">
    <location>
        <begin position="426"/>
        <end position="436"/>
    </location>
</feature>
<dbReference type="CDD" id="cd00821">
    <property type="entry name" value="PH"/>
    <property type="match status" value="1"/>
</dbReference>
<feature type="region of interest" description="Disordered" evidence="1">
    <location>
        <begin position="383"/>
        <end position="440"/>
    </location>
</feature>
<evidence type="ECO:0000256" key="1">
    <source>
        <dbReference type="SAM" id="MobiDB-lite"/>
    </source>
</evidence>
<gene>
    <name evidence="3" type="ORF">CYMTET_18016</name>
</gene>
<dbReference type="Pfam" id="PF07059">
    <property type="entry name" value="EDR2_C"/>
    <property type="match status" value="1"/>
</dbReference>
<feature type="domain" description="START" evidence="2">
    <location>
        <begin position="212"/>
        <end position="353"/>
    </location>
</feature>
<evidence type="ECO:0000313" key="3">
    <source>
        <dbReference type="EMBL" id="KAK3273756.1"/>
    </source>
</evidence>
<dbReference type="InterPro" id="IPR045096">
    <property type="entry name" value="EDR2-like"/>
</dbReference>
<dbReference type="Pfam" id="PF01852">
    <property type="entry name" value="START"/>
    <property type="match status" value="1"/>
</dbReference>
<dbReference type="InterPro" id="IPR023393">
    <property type="entry name" value="START-like_dom_sf"/>
</dbReference>
<keyword evidence="4" id="KW-1185">Reference proteome</keyword>
<sequence>MVKSGWVCKESSNFTSSFVNRYAILDSETIKLYKTKVENYVKDEDVAPSKVFYLSDGFTVEGPTKLSASVQKIEARSDSYFMDDSLQETIHILRLSYETSAYLPSLLVGGLSLGFRQESQAISWSETLLNIKNGRPMQGDEDRSDFPSSPFQDNTFEDVQAQGTVVEVMSVNGMRVLQRIQGEVTNYMVKAIVRATPQKAFKAIISLKEGGWEALQVSQAQVIERVDLNTDIVYIPSGPTLSIIPRELLLLRVWRQDENGAYTVLITSTEHPAFPKHEPSLWNFIRGQPIRAQIQAGWTVSPVLEQHTTNGQSPAQISECLVTHVLQVEDKGRWYKFWLWLVPATILLNKLLATVAVIRDKVEFERFSQVELDVGIGGIRRQAKTSVSPPVSKRTSEDLGYLSPGQATSTSRLRVRTSQVAMRNESPSAPAQPSSARLTRFRKASRTVQAMAKLMRSTSTAADDIGGGYAPLDHKFYDCPGAANFKLRGASYLNDKKKIPSPEPAFELAQVEFLTSKDGAPLQNLGNHKLAFLQNSYVDRDDFFFILNLQVPGGLSAILYFKLPPGSNLLDPSNKSPFAVSLRNFLSGDDAARNRTLKLIPNVVEGNWLVKQGVGSVPVLLGRKLKCNYVKGDNYFEIDVNTSTSNVAASIVNLALGHVKNLVLDMAILFEGISEETLPEQPLGTEFEYDIEHRARSSHTNADVLSRYPRDSCLDPTGASLDPVNGEPALLTAGAFACIMTIL</sequence>
<dbReference type="CDD" id="cd00177">
    <property type="entry name" value="START"/>
    <property type="match status" value="1"/>
</dbReference>
<protein>
    <recommendedName>
        <fullName evidence="2">START domain-containing protein</fullName>
    </recommendedName>
</protein>
<dbReference type="AlphaFoldDB" id="A0AAE0GA83"/>
<evidence type="ECO:0000313" key="4">
    <source>
        <dbReference type="Proteomes" id="UP001190700"/>
    </source>
</evidence>
<dbReference type="Proteomes" id="UP001190700">
    <property type="component" value="Unassembled WGS sequence"/>
</dbReference>
<reference evidence="3 4" key="1">
    <citation type="journal article" date="2015" name="Genome Biol. Evol.">
        <title>Comparative Genomics of a Bacterivorous Green Alga Reveals Evolutionary Causalities and Consequences of Phago-Mixotrophic Mode of Nutrition.</title>
        <authorList>
            <person name="Burns J.A."/>
            <person name="Paasch A."/>
            <person name="Narechania A."/>
            <person name="Kim E."/>
        </authorList>
    </citation>
    <scope>NUCLEOTIDE SEQUENCE [LARGE SCALE GENOMIC DNA]</scope>
    <source>
        <strain evidence="3 4">PLY_AMNH</strain>
    </source>
</reference>
<proteinExistence type="predicted"/>
<dbReference type="Gene3D" id="3.30.530.20">
    <property type="match status" value="1"/>
</dbReference>
<comment type="caution">
    <text evidence="3">The sequence shown here is derived from an EMBL/GenBank/DDBJ whole genome shotgun (WGS) entry which is preliminary data.</text>
</comment>